<dbReference type="InterPro" id="IPR021109">
    <property type="entry name" value="Peptidase_aspartic_dom_sf"/>
</dbReference>
<proteinExistence type="predicted"/>
<evidence type="ECO:0008006" key="3">
    <source>
        <dbReference type="Google" id="ProtNLM"/>
    </source>
</evidence>
<name>A0A9P8C3D3_9HELO</name>
<comment type="caution">
    <text evidence="1">The sequence shown here is derived from an EMBL/GenBank/DDBJ whole genome shotgun (WGS) entry which is preliminary data.</text>
</comment>
<dbReference type="OrthoDB" id="4074350at2759"/>
<reference evidence="1" key="1">
    <citation type="journal article" date="2021" name="IMA Fungus">
        <title>Genomic characterization of three marine fungi, including Emericellopsis atlantica sp. nov. with signatures of a generalist lifestyle and marine biomass degradation.</title>
        <authorList>
            <person name="Hagestad O.C."/>
            <person name="Hou L."/>
            <person name="Andersen J.H."/>
            <person name="Hansen E.H."/>
            <person name="Altermark B."/>
            <person name="Li C."/>
            <person name="Kuhnert E."/>
            <person name="Cox R.J."/>
            <person name="Crous P.W."/>
            <person name="Spatafora J.W."/>
            <person name="Lail K."/>
            <person name="Amirebrahimi M."/>
            <person name="Lipzen A."/>
            <person name="Pangilinan J."/>
            <person name="Andreopoulos W."/>
            <person name="Hayes R.D."/>
            <person name="Ng V."/>
            <person name="Grigoriev I.V."/>
            <person name="Jackson S.A."/>
            <person name="Sutton T.D.S."/>
            <person name="Dobson A.D.W."/>
            <person name="Rama T."/>
        </authorList>
    </citation>
    <scope>NUCLEOTIDE SEQUENCE</scope>
    <source>
        <strain evidence="1">TRa018bII</strain>
    </source>
</reference>
<evidence type="ECO:0000313" key="1">
    <source>
        <dbReference type="EMBL" id="KAG9231987.1"/>
    </source>
</evidence>
<dbReference type="EMBL" id="MU251571">
    <property type="protein sequence ID" value="KAG9231987.1"/>
    <property type="molecule type" value="Genomic_DNA"/>
</dbReference>
<dbReference type="Proteomes" id="UP000824998">
    <property type="component" value="Unassembled WGS sequence"/>
</dbReference>
<protein>
    <recommendedName>
        <fullName evidence="3">Peptidase A1 domain-containing protein</fullName>
    </recommendedName>
</protein>
<dbReference type="AlphaFoldDB" id="A0A9P8C3D3"/>
<accession>A0A9P8C3D3</accession>
<organism evidence="1 2">
    <name type="scientific">Amylocarpus encephaloides</name>
    <dbReference type="NCBI Taxonomy" id="45428"/>
    <lineage>
        <taxon>Eukaryota</taxon>
        <taxon>Fungi</taxon>
        <taxon>Dikarya</taxon>
        <taxon>Ascomycota</taxon>
        <taxon>Pezizomycotina</taxon>
        <taxon>Leotiomycetes</taxon>
        <taxon>Helotiales</taxon>
        <taxon>Helotiales incertae sedis</taxon>
        <taxon>Amylocarpus</taxon>
    </lineage>
</organism>
<evidence type="ECO:0000313" key="2">
    <source>
        <dbReference type="Proteomes" id="UP000824998"/>
    </source>
</evidence>
<dbReference type="Gene3D" id="2.40.70.10">
    <property type="entry name" value="Acid Proteases"/>
    <property type="match status" value="1"/>
</dbReference>
<keyword evidence="2" id="KW-1185">Reference proteome</keyword>
<gene>
    <name evidence="1" type="ORF">BJ875DRAFT_506323</name>
</gene>
<sequence>MFGIIAYGEIWLNVRCLPGTSSTSTLVAIPQSCQPRLADCANLRGGLFSSNASSTWSDIGIYNLGFENSLGYEDNGKFGVDTVGLGYQGSGNLTINHKILDGVAGSNFLLGVLGLNPQPTNFTDLNDSQPGLLNLLKPANHIPSLYRLKKVLGSLVGGYDSSRFQASNITFGFASDQTKDLTVGLQGYQHQHNEIFIDPSIAELWLPVDVCQIFDAAFGLVFDSSAGLYLNPTATFKIGNIATSRGTTSIDIPYASFDLQSAYPYVKAISARYLPLRKVANSTQYVLGRAFFQESTLIVDYESKNFSVNSNSSALEQIILIPPRNQPSIVVLGTPLTGISLKITLSIRVPSDTFSTSLLVR</sequence>
<dbReference type="SUPFAM" id="SSF50630">
    <property type="entry name" value="Acid proteases"/>
    <property type="match status" value="1"/>
</dbReference>